<evidence type="ECO:0000313" key="3">
    <source>
        <dbReference type="EMBL" id="AXV10172.1"/>
    </source>
</evidence>
<dbReference type="AlphaFoldDB" id="A0A346Y6S5"/>
<feature type="region of interest" description="Disordered" evidence="1">
    <location>
        <begin position="1"/>
        <end position="34"/>
    </location>
</feature>
<proteinExistence type="predicted"/>
<organism evidence="3 4">
    <name type="scientific">Euzebya pacifica</name>
    <dbReference type="NCBI Taxonomy" id="1608957"/>
    <lineage>
        <taxon>Bacteria</taxon>
        <taxon>Bacillati</taxon>
        <taxon>Actinomycetota</taxon>
        <taxon>Nitriliruptoria</taxon>
        <taxon>Euzebyales</taxon>
    </lineage>
</organism>
<keyword evidence="3" id="KW-0614">Plasmid</keyword>
<dbReference type="KEGG" id="euz:DVS28_b0430"/>
<dbReference type="EMBL" id="CP031166">
    <property type="protein sequence ID" value="AXV10172.1"/>
    <property type="molecule type" value="Genomic_DNA"/>
</dbReference>
<gene>
    <name evidence="3" type="ORF">DVS28_b0430</name>
</gene>
<evidence type="ECO:0000256" key="2">
    <source>
        <dbReference type="SAM" id="Phobius"/>
    </source>
</evidence>
<keyword evidence="2" id="KW-0812">Transmembrane</keyword>
<dbReference type="RefSeq" id="WP_114594746.1">
    <property type="nucleotide sequence ID" value="NZ_CP031166.1"/>
</dbReference>
<keyword evidence="2" id="KW-1133">Transmembrane helix</keyword>
<sequence>MDEEHAAANGEPDTRPVAERMADWQPPDPTPLPPDHRWTVALLLGLAMAAAVGAGIRTSRPAATEWCAEVVAVLDAGNGPHDTAGNLPGGWRSLPDGPVAEARAALRSASRRLLIDGPGSMWEPDFEEAARQVRAVCR</sequence>
<dbReference type="Proteomes" id="UP000264006">
    <property type="component" value="Plasmid pEDY32-46I"/>
</dbReference>
<feature type="compositionally biased region" description="Basic and acidic residues" evidence="1">
    <location>
        <begin position="1"/>
        <end position="22"/>
    </location>
</feature>
<protein>
    <submittedName>
        <fullName evidence="3">Uncharacterized protein</fullName>
    </submittedName>
</protein>
<evidence type="ECO:0000256" key="1">
    <source>
        <dbReference type="SAM" id="MobiDB-lite"/>
    </source>
</evidence>
<keyword evidence="2" id="KW-0472">Membrane</keyword>
<accession>A0A346Y6S5</accession>
<geneLocation type="plasmid" evidence="4">
    <name>pedy32-46i</name>
</geneLocation>
<reference evidence="3 4" key="1">
    <citation type="submission" date="2018-09" db="EMBL/GenBank/DDBJ databases">
        <title>Complete genome sequence of Euzebya sp. DY32-46 isolated from seawater of Pacific Ocean.</title>
        <authorList>
            <person name="Xu L."/>
            <person name="Wu Y.-H."/>
            <person name="Xu X.-W."/>
        </authorList>
    </citation>
    <scope>NUCLEOTIDE SEQUENCE [LARGE SCALE GENOMIC DNA]</scope>
    <source>
        <strain evidence="3 4">DY32-46</strain>
        <plasmid evidence="4">pedy32-46i</plasmid>
    </source>
</reference>
<name>A0A346Y6S5_9ACTN</name>
<evidence type="ECO:0000313" key="4">
    <source>
        <dbReference type="Proteomes" id="UP000264006"/>
    </source>
</evidence>
<feature type="transmembrane region" description="Helical" evidence="2">
    <location>
        <begin position="38"/>
        <end position="56"/>
    </location>
</feature>
<keyword evidence="4" id="KW-1185">Reference proteome</keyword>